<proteinExistence type="predicted"/>
<evidence type="ECO:0000313" key="2">
    <source>
        <dbReference type="Proteomes" id="UP000203219"/>
    </source>
</evidence>
<organism evidence="1 2">
    <name type="scientific">Bacillus phage SalinJah</name>
    <dbReference type="NCBI Taxonomy" id="1837830"/>
    <lineage>
        <taxon>Viruses</taxon>
        <taxon>Duplodnaviria</taxon>
        <taxon>Heunggongvirae</taxon>
        <taxon>Uroviricota</taxon>
        <taxon>Caudoviricetes</taxon>
        <taxon>Herelleviridae</taxon>
        <taxon>Bastillevirinae</taxon>
        <taxon>Wphvirus</taxon>
        <taxon>Wphvirus BPS13</taxon>
    </lineage>
</organism>
<protein>
    <submittedName>
        <fullName evidence="1">Uncharacterized protein</fullName>
    </submittedName>
</protein>
<dbReference type="KEGG" id="vg:29059934"/>
<evidence type="ECO:0000313" key="1">
    <source>
        <dbReference type="EMBL" id="ANH50683.1"/>
    </source>
</evidence>
<dbReference type="EMBL" id="KX011169">
    <property type="protein sequence ID" value="ANH50683.1"/>
    <property type="molecule type" value="Genomic_DNA"/>
</dbReference>
<dbReference type="RefSeq" id="YP_009281991.1">
    <property type="nucleotide sequence ID" value="NC_031034.1"/>
</dbReference>
<accession>A0A173GBV6</accession>
<gene>
    <name evidence="1" type="ORF">SALINJAH_37</name>
</gene>
<name>A0A173GBV6_9CAUD</name>
<sequence>MLRKHDRVWLVEPDYKYEGLIGIVQENPYKGKVWVKMREHESSVIFPVEKVKLLERPFIPFFEAISIAEEEDVLVCEYAGYQNIVCDDKYAFTWEESQKTVKLVGEFIGMKWKIAQEAF</sequence>
<dbReference type="Proteomes" id="UP000203219">
    <property type="component" value="Segment"/>
</dbReference>
<reference evidence="2" key="1">
    <citation type="submission" date="2016-04" db="EMBL/GenBank/DDBJ databases">
        <authorList>
            <person name="Adebesin M.O."/>
            <person name="Ahama K."/>
            <person name="Alekasir E.M."/>
            <person name="Ali S."/>
            <person name="Aligholizadeh E."/>
            <person name="Allison J.M."/>
            <person name="Alzaher A."/>
            <person name="Andaya C.D."/>
            <person name="Asfaw S."/>
            <person name="Bansal N."/>
            <person name="Beauchard M.A."/>
            <person name="Betancourt K.A."/>
            <person name="Bhatia B."/>
            <person name="Boretti N.A."/>
            <person name="Brondi J.N."/>
            <person name="Byrd C.E."/>
            <person name="Cao A."/>
            <person name="Cardosa E.A."/>
            <person name="Carter A."/>
            <person name="Chen S."/>
            <person name="Chen Y."/>
            <person name="Clara V.K."/>
            <person name="Cobuzzi M."/>
            <person name="Conn O.L."/>
            <person name="Crosby I.A."/>
            <person name="Daly S.B."/>
            <person name="Depaz I.X."/>
            <person name="Dhaurali S."/>
            <person name="Dowdy K.M."/>
            <person name="Edokobi N.B."/>
            <person name="Ekanayake A.B."/>
            <person name="Ekekwe S.O."/>
            <person name="Emond M.A."/>
            <person name="Endres L."/>
            <person name="Eng S."/>
            <person name="Felkoski S.A."/>
            <person name="Gant C.D."/>
            <person name="Gaskin B."/>
            <person name="Gondal S."/>
            <person name="Gutmann J."/>
            <person name="Ha T.-A."/>
            <person name="Habteyes H."/>
            <person name="Hariri O."/>
            <person name="Healey R.M."/>
            <person name="Heins J.L."/>
            <person name="Henderson A.L."/>
            <person name="Hernandez F.M."/>
            <person name="Hoang P.T."/>
            <person name="Hope K.T."/>
            <person name="Husna A."/>
            <person name="Hussain A."/>
            <person name="Imani O."/>
            <person name="Jackson N.L."/>
            <person name="Jacob V.M."/>
            <person name="Kang C."/>
            <person name="Kantov R.M."/>
            <person name="Kavuru S."/>
            <person name="Kerr M.S."/>
            <person name="Khan O.A."/>
            <person name="Khan T.M."/>
            <person name="King T."/>
            <person name="Kulkarni R."/>
            <person name="Li A."/>
            <person name="Maczka C."/>
            <person name="Maisonet E."/>
            <person name="Majethia P.M."/>
            <person name="Malik D.A."/>
            <person name="Mariam A."/>
            <person name="Marquess E.B."/>
            <person name="Mattison J."/>
            <person name="Mcdonald N."/>
            <person name="Mehr S."/>
            <person name="Mengers S.R."/>
            <person name="Michaels D.P."/>
            <person name="Mondal S."/>
            <person name="Monney D.B."/>
            <person name="Nakhleh S.I."/>
            <person name="Ndubuizu N.C."/>
            <person name="Nguyen A.H."/>
            <person name="Nguyen K.M."/>
            <person name="Nguyen M.T."/>
            <person name="Nicholas M.L."/>
            <person name="Nimalan J.P."/>
            <person name="O'Connell R.A."/>
            <person name="Odoi E."/>
            <person name="Ojo L."/>
            <person name="Okoye A.E."/>
            <person name="Olateru-Olagbegi O."/>
            <person name="Osei K.V."/>
            <person name="Osei-Tutu A."/>
            <person name="Palilla A.M."/>
            <person name="Pancholi S."/>
            <person name="Park J.H."/>
            <person name="Patel K."/>
            <person name="Patel P."/>
            <person name="Pennington E."/>
            <person name="Peterson R.E."/>
            <person name="Pon J."/>
            <person name="Pourkarim H."/>
            <person name="Reed M.L."/>
            <person name="Rottman V."/>
            <person name="Salazar J."/>
            <person name="Samet S."/>
            <person name="Sendze O."/>
            <person name="Stelmack M.A."/>
            <person name="Stinnett R."/>
            <person name="Tchouaga A.L."/>
            <person name="Thompson E.M."/>
            <person name="Tran N.G."/>
            <person name="Truong T."/>
            <person name="Udo J.A."/>
            <person name="Verona L.T."/>
            <person name="Vu T.-Q."/>
            <person name="Wade J."/>
            <person name="Wang N.Q."/>
            <person name="Waters Z.M."/>
            <person name="Wellman R.J."/>
            <person name="Woldegabreal S."/>
            <person name="Yee A.C."/>
            <person name="Yirefu M."/>
            <person name="Zahangir S."/>
            <person name="Zhai Y."/>
            <person name="Devine C.L."/>
            <person name="Liao K."/>
            <person name="Prasad P.K."/>
            <person name="Ruthenberg K.J."/>
            <person name="Shonk J.A."/>
            <person name="Way M."/>
            <person name="Yousufi H.K."/>
            <person name="Cao L."/>
            <person name="Fox J."/>
            <person name="Hobbs E."/>
            <person name="Kilic S."/>
            <person name="Nunn R."/>
            <person name="Patel R."/>
            <person name="Rubenstein M."/>
            <person name="Cresawn S.G."/>
            <person name="Russell D.A."/>
            <person name="Pope W.H."/>
            <person name="Jacobs-Sera D."/>
            <person name="Hendrix R.W."/>
            <person name="Hatfull G.F."/>
            <person name="Erill I."/>
            <person name="Caruso S.M."/>
        </authorList>
    </citation>
    <scope>NUCLEOTIDE SEQUENCE [LARGE SCALE GENOMIC DNA]</scope>
</reference>
<dbReference type="GeneID" id="29059934"/>